<dbReference type="KEGG" id="bgx:ESN35_05935"/>
<dbReference type="AlphaFoldDB" id="A0A4P6DSP0"/>
<evidence type="ECO:0000256" key="1">
    <source>
        <dbReference type="SAM" id="SignalP"/>
    </source>
</evidence>
<feature type="signal peptide" evidence="1">
    <location>
        <begin position="1"/>
        <end position="31"/>
    </location>
</feature>
<evidence type="ECO:0000313" key="2">
    <source>
        <dbReference type="EMBL" id="QAY32991.1"/>
    </source>
</evidence>
<reference evidence="2 3" key="1">
    <citation type="submission" date="2019-01" db="EMBL/GenBank/DDBJ databases">
        <title>Complete genome sequence of Bifidobacterium gallinarum CACC 514.</title>
        <authorList>
            <person name="Jung M."/>
        </authorList>
    </citation>
    <scope>NUCLEOTIDE SEQUENCE [LARGE SCALE GENOMIC DNA]</scope>
    <source>
        <strain evidence="2 3">CACC 514</strain>
    </source>
</reference>
<dbReference type="Proteomes" id="UP000293589">
    <property type="component" value="Chromosome"/>
</dbReference>
<organism evidence="2 3">
    <name type="scientific">Bifidobacterium pullorum subsp. gallinarum</name>
    <dbReference type="NCBI Taxonomy" id="78344"/>
    <lineage>
        <taxon>Bacteria</taxon>
        <taxon>Bacillati</taxon>
        <taxon>Actinomycetota</taxon>
        <taxon>Actinomycetes</taxon>
        <taxon>Bifidobacteriales</taxon>
        <taxon>Bifidobacteriaceae</taxon>
        <taxon>Bifidobacterium</taxon>
    </lineage>
</organism>
<name>A0A4P6DSP0_9BIFI</name>
<protein>
    <submittedName>
        <fullName evidence="2">Uncharacterized protein</fullName>
    </submittedName>
</protein>
<dbReference type="EMBL" id="CP035464">
    <property type="protein sequence ID" value="QAY32991.1"/>
    <property type="molecule type" value="Genomic_DNA"/>
</dbReference>
<keyword evidence="1" id="KW-0732">Signal</keyword>
<gene>
    <name evidence="2" type="ORF">ESN35_05935</name>
</gene>
<accession>A0A4P6DSP0</accession>
<proteinExistence type="predicted"/>
<sequence length="303" mass="32490">MNRKPFSTVTSAVCAALTLFCIGGGVMSAQAVTTIPVHDLESEQVTGLYGNLRIDTTRVTADDISDLSGFAREPFAYGDGPCASDVYRPERKGASLRVHDVGTWIDPHGESHGIDMIVTVEDYLAPVDFRIMYDSCSPDGVDLDHLAGFGPTAGLAGRPAADGRRAFIDFTVRLVRADGGPTDGIMGVTGFRDIDGNTATPNEAWELVSGFDGAWLRSDAHLTEYGENGWAGVTDEYQDHDMESEHALQHYLGATFTGDTFRLRYSVMPGDSRGSQLSPLNGTVLYPLAYSLNGGTGTIPNEP</sequence>
<evidence type="ECO:0000313" key="3">
    <source>
        <dbReference type="Proteomes" id="UP000293589"/>
    </source>
</evidence>
<dbReference type="RefSeq" id="WP_129237414.1">
    <property type="nucleotide sequence ID" value="NZ_CP035464.1"/>
</dbReference>
<feature type="chain" id="PRO_5020687091" evidence="1">
    <location>
        <begin position="32"/>
        <end position="303"/>
    </location>
</feature>